<dbReference type="EMBL" id="PGVE01000095">
    <property type="protein sequence ID" value="PLS01466.1"/>
    <property type="molecule type" value="Genomic_DNA"/>
</dbReference>
<dbReference type="OrthoDB" id="9806440at2"/>
<dbReference type="InterPro" id="IPR006306">
    <property type="entry name" value="T3SS_HrpO"/>
</dbReference>
<evidence type="ECO:0000256" key="4">
    <source>
        <dbReference type="ARBA" id="ARBA00022475"/>
    </source>
</evidence>
<accession>A0A2N5H7G9</accession>
<evidence type="ECO:0000256" key="2">
    <source>
        <dbReference type="ARBA" id="ARBA00006156"/>
    </source>
</evidence>
<evidence type="ECO:0000256" key="9">
    <source>
        <dbReference type="RuleBase" id="RU364090"/>
    </source>
</evidence>
<comment type="caution">
    <text evidence="10">The sequence shown here is derived from an EMBL/GenBank/DDBJ whole genome shotgun (WGS) entry which is preliminary data.</text>
</comment>
<dbReference type="NCBIfam" id="TIGR01402">
    <property type="entry name" value="fliQ"/>
    <property type="match status" value="1"/>
</dbReference>
<evidence type="ECO:0000256" key="7">
    <source>
        <dbReference type="ARBA" id="ARBA00023136"/>
    </source>
</evidence>
<reference evidence="10 11" key="1">
    <citation type="submission" date="2017-11" db="EMBL/GenBank/DDBJ databases">
        <title>Comparitive Functional Genomics of Dry Heat Resistant strains isolated from the Viking Spacecraft.</title>
        <authorList>
            <person name="Seuylemezian A."/>
            <person name="Cooper K."/>
            <person name="Vaishampayan P."/>
        </authorList>
    </citation>
    <scope>NUCLEOTIDE SEQUENCE [LARGE SCALE GENOMIC DNA]</scope>
    <source>
        <strain evidence="10 11">V32-6</strain>
    </source>
</reference>
<evidence type="ECO:0000256" key="1">
    <source>
        <dbReference type="ARBA" id="ARBA00004651"/>
    </source>
</evidence>
<keyword evidence="4 9" id="KW-1003">Cell membrane</keyword>
<keyword evidence="6 9" id="KW-1133">Transmembrane helix</keyword>
<evidence type="ECO:0000256" key="6">
    <source>
        <dbReference type="ARBA" id="ARBA00022989"/>
    </source>
</evidence>
<dbReference type="GO" id="GO:0009306">
    <property type="term" value="P:protein secretion"/>
    <property type="evidence" value="ECO:0007669"/>
    <property type="project" value="InterPro"/>
</dbReference>
<comment type="similarity">
    <text evidence="2 9">Belongs to the FliQ/MopD/SpaQ family.</text>
</comment>
<comment type="function">
    <text evidence="9">Role in flagellar biosynthesis.</text>
</comment>
<sequence length="89" mass="9882">MTPEMVMEISKQAIYITGMVAAPILMIALVVGLIISIFQAVTQIQEQTLVFVPKIIAVFIALLVFGPWMLRQIVNFTENIFGNLSHFTG</sequence>
<keyword evidence="10" id="KW-0969">Cilium</keyword>
<evidence type="ECO:0000256" key="5">
    <source>
        <dbReference type="ARBA" id="ARBA00022692"/>
    </source>
</evidence>
<proteinExistence type="inferred from homology"/>
<gene>
    <name evidence="9 10" type="primary">fliQ</name>
    <name evidence="10" type="ORF">CVD27_25210</name>
</gene>
<dbReference type="GO" id="GO:0009425">
    <property type="term" value="C:bacterial-type flagellum basal body"/>
    <property type="evidence" value="ECO:0007669"/>
    <property type="project" value="UniProtKB-SubCell"/>
</dbReference>
<evidence type="ECO:0000313" key="11">
    <source>
        <dbReference type="Proteomes" id="UP000234950"/>
    </source>
</evidence>
<dbReference type="RefSeq" id="WP_101651619.1">
    <property type="nucleotide sequence ID" value="NZ_PGVE01000095.1"/>
</dbReference>
<dbReference type="NCBIfam" id="TIGR01403">
    <property type="entry name" value="fliQ_rel_III"/>
    <property type="match status" value="1"/>
</dbReference>
<evidence type="ECO:0000313" key="10">
    <source>
        <dbReference type="EMBL" id="PLS01466.1"/>
    </source>
</evidence>
<keyword evidence="8 9" id="KW-0975">Bacterial flagellum</keyword>
<dbReference type="InterPro" id="IPR006305">
    <property type="entry name" value="FliQ"/>
</dbReference>
<organism evidence="10 11">
    <name type="scientific">Neobacillus cucumis</name>
    <dbReference type="NCBI Taxonomy" id="1740721"/>
    <lineage>
        <taxon>Bacteria</taxon>
        <taxon>Bacillati</taxon>
        <taxon>Bacillota</taxon>
        <taxon>Bacilli</taxon>
        <taxon>Bacillales</taxon>
        <taxon>Bacillaceae</taxon>
        <taxon>Neobacillus</taxon>
    </lineage>
</organism>
<comment type="subcellular location">
    <subcellularLocation>
        <location evidence="1 9">Cell membrane</location>
        <topology evidence="1">Multi-pass membrane protein</topology>
    </subcellularLocation>
    <subcellularLocation>
        <location evidence="9">Bacterial flagellum basal body</location>
    </subcellularLocation>
</comment>
<dbReference type="GO" id="GO:0044780">
    <property type="term" value="P:bacterial-type flagellum assembly"/>
    <property type="evidence" value="ECO:0007669"/>
    <property type="project" value="InterPro"/>
</dbReference>
<keyword evidence="7 9" id="KW-0472">Membrane</keyword>
<feature type="transmembrane region" description="Helical" evidence="9">
    <location>
        <begin position="50"/>
        <end position="70"/>
    </location>
</feature>
<dbReference type="InterPro" id="IPR002191">
    <property type="entry name" value="Bac_export_3"/>
</dbReference>
<dbReference type="PANTHER" id="PTHR34040:SF2">
    <property type="entry name" value="FLAGELLAR BIOSYNTHETIC PROTEIN FLIQ"/>
    <property type="match status" value="1"/>
</dbReference>
<keyword evidence="10" id="KW-0282">Flagellum</keyword>
<keyword evidence="11" id="KW-1185">Reference proteome</keyword>
<dbReference type="Pfam" id="PF01313">
    <property type="entry name" value="Bac_export_3"/>
    <property type="match status" value="1"/>
</dbReference>
<dbReference type="AlphaFoldDB" id="A0A2N5H7G9"/>
<feature type="transmembrane region" description="Helical" evidence="9">
    <location>
        <begin position="12"/>
        <end position="38"/>
    </location>
</feature>
<protein>
    <recommendedName>
        <fullName evidence="3 9">Flagellar biosynthetic protein FliQ</fullName>
    </recommendedName>
</protein>
<name>A0A2N5H7G9_9BACI</name>
<dbReference type="GO" id="GO:0005886">
    <property type="term" value="C:plasma membrane"/>
    <property type="evidence" value="ECO:0007669"/>
    <property type="project" value="UniProtKB-SubCell"/>
</dbReference>
<keyword evidence="10" id="KW-0966">Cell projection</keyword>
<evidence type="ECO:0000256" key="8">
    <source>
        <dbReference type="ARBA" id="ARBA00023143"/>
    </source>
</evidence>
<keyword evidence="5 9" id="KW-0812">Transmembrane</keyword>
<dbReference type="PIRSF" id="PIRSF004669">
    <property type="entry name" value="FliQ"/>
    <property type="match status" value="1"/>
</dbReference>
<dbReference type="Proteomes" id="UP000234950">
    <property type="component" value="Unassembled WGS sequence"/>
</dbReference>
<evidence type="ECO:0000256" key="3">
    <source>
        <dbReference type="ARBA" id="ARBA00021718"/>
    </source>
</evidence>
<dbReference type="PANTHER" id="PTHR34040">
    <property type="entry name" value="FLAGELLAR BIOSYNTHETIC PROTEIN FLIQ"/>
    <property type="match status" value="1"/>
</dbReference>
<dbReference type="PRINTS" id="PR00952">
    <property type="entry name" value="TYPE3IMQPROT"/>
</dbReference>